<protein>
    <recommendedName>
        <fullName evidence="3">CopG family transcriptional regulator</fullName>
    </recommendedName>
</protein>
<organism evidence="1 2">
    <name type="scientific">Euhalothece natronophila Z-M001</name>
    <dbReference type="NCBI Taxonomy" id="522448"/>
    <lineage>
        <taxon>Bacteria</taxon>
        <taxon>Bacillati</taxon>
        <taxon>Cyanobacteriota</taxon>
        <taxon>Cyanophyceae</taxon>
        <taxon>Oscillatoriophycideae</taxon>
        <taxon>Chroococcales</taxon>
        <taxon>Halothecacae</taxon>
        <taxon>Halothece cluster</taxon>
        <taxon>Euhalothece</taxon>
    </lineage>
</organism>
<dbReference type="AlphaFoldDB" id="A0A5B8NSU5"/>
<gene>
    <name evidence="1" type="ORF">FRE64_16540</name>
</gene>
<evidence type="ECO:0000313" key="1">
    <source>
        <dbReference type="EMBL" id="QDZ41581.1"/>
    </source>
</evidence>
<geneLocation type="plasmid" evidence="2">
    <name>peu1</name>
</geneLocation>
<keyword evidence="2" id="KW-1185">Reference proteome</keyword>
<sequence length="70" mass="7976">MRATIYLPDELAQRIQEKLDQEGQSKENLSQFIQKAVEKELAQKDVSHFLAFTGVVKSAPKHADEEAEDF</sequence>
<dbReference type="EMBL" id="CP042327">
    <property type="protein sequence ID" value="QDZ41581.1"/>
    <property type="molecule type" value="Genomic_DNA"/>
</dbReference>
<dbReference type="RefSeq" id="WP_146297457.1">
    <property type="nucleotide sequence ID" value="NZ_CP042327.1"/>
</dbReference>
<evidence type="ECO:0008006" key="3">
    <source>
        <dbReference type="Google" id="ProtNLM"/>
    </source>
</evidence>
<dbReference type="KEGG" id="enn:FRE64_16540"/>
<dbReference type="OrthoDB" id="427476at2"/>
<proteinExistence type="predicted"/>
<keyword evidence="1" id="KW-0614">Plasmid</keyword>
<dbReference type="Proteomes" id="UP000318453">
    <property type="component" value="Plasmid pEu1"/>
</dbReference>
<dbReference type="CDD" id="cd21631">
    <property type="entry name" value="RHH_CopG_NikR-like"/>
    <property type="match status" value="1"/>
</dbReference>
<name>A0A5B8NSU5_9CHRO</name>
<evidence type="ECO:0000313" key="2">
    <source>
        <dbReference type="Proteomes" id="UP000318453"/>
    </source>
</evidence>
<reference evidence="1" key="1">
    <citation type="submission" date="2019-08" db="EMBL/GenBank/DDBJ databases">
        <title>Carotenoids and Carotenoid Binding Proteins in the Halophilic Cyanobacterium Euhalothece sp. ZM00.</title>
        <authorList>
            <person name="Cho S.M."/>
            <person name="Song J.Y."/>
            <person name="Park Y.-I."/>
        </authorList>
    </citation>
    <scope>NUCLEOTIDE SEQUENCE [LARGE SCALE GENOMIC DNA]</scope>
    <source>
        <strain evidence="1">Z-M001</strain>
        <plasmid evidence="1">pEu1</plasmid>
    </source>
</reference>
<accession>A0A5B8NSU5</accession>